<dbReference type="AlphaFoldDB" id="A0A6M2BVP8"/>
<accession>A0A6M2BVP8</accession>
<keyword evidence="1" id="KW-0812">Transmembrane</keyword>
<dbReference type="InterPro" id="IPR032092">
    <property type="entry name" value="PilW"/>
</dbReference>
<protein>
    <submittedName>
        <fullName evidence="2">Prepilin-type N-terminal cleavage/methylation domain-containing protein</fullName>
    </submittedName>
</protein>
<dbReference type="Proteomes" id="UP000472676">
    <property type="component" value="Unassembled WGS sequence"/>
</dbReference>
<dbReference type="Pfam" id="PF16074">
    <property type="entry name" value="PilW"/>
    <property type="match status" value="1"/>
</dbReference>
<evidence type="ECO:0000313" key="3">
    <source>
        <dbReference type="Proteomes" id="UP000472676"/>
    </source>
</evidence>
<sequence>MPFARQRGFSLIELMIAMVLGLVVIGGATSVFLSNKQSYRSNQALGQVQENARIAFELIARDVRQAGLTGCGNSGRVGNVLNNAKPAVTTPAWYVDFDTPIRGYNDGDNDPAVTTGTGSAQRISTTDSLALIGANPSALSIAEHNLTTPGFRINESSPGLLAGDIIIVCDPDHAAITQITSISGSTYVIASPTTVTPGNCSSGLGYPTVCTGNSYQFAVNSQLAKLLAVDWYIGTNPQGTKSLYRKTLVNSGGTPTPTAQEMVRNVTDMQITYHVPGIGNDSFRSADALSTANWAAADIVRLSLTLEGVERHTGTDSKPISRTMTTTITMRNRAN</sequence>
<keyword evidence="1" id="KW-0472">Membrane</keyword>
<reference evidence="2 3" key="1">
    <citation type="journal article" date="2014" name="Int. J. Syst. Evol. Microbiol.">
        <title>Solimonas terrae sp. nov., isolated from soil.</title>
        <authorList>
            <person name="Kim S.J."/>
            <person name="Moon J.Y."/>
            <person name="Weon H.Y."/>
            <person name="Ahn J.H."/>
            <person name="Chen W.M."/>
            <person name="Kwon S.W."/>
        </authorList>
    </citation>
    <scope>NUCLEOTIDE SEQUENCE [LARGE SCALE GENOMIC DNA]</scope>
    <source>
        <strain evidence="2 3">KIS83-12</strain>
    </source>
</reference>
<evidence type="ECO:0000256" key="1">
    <source>
        <dbReference type="SAM" id="Phobius"/>
    </source>
</evidence>
<feature type="transmembrane region" description="Helical" evidence="1">
    <location>
        <begin position="12"/>
        <end position="33"/>
    </location>
</feature>
<dbReference type="EMBL" id="JAAMOW010000008">
    <property type="protein sequence ID" value="NGY06281.1"/>
    <property type="molecule type" value="Genomic_DNA"/>
</dbReference>
<keyword evidence="3" id="KW-1185">Reference proteome</keyword>
<gene>
    <name evidence="2" type="ORF">G7Y85_16025</name>
</gene>
<organism evidence="2 3">
    <name type="scientific">Solimonas terrae</name>
    <dbReference type="NCBI Taxonomy" id="1396819"/>
    <lineage>
        <taxon>Bacteria</taxon>
        <taxon>Pseudomonadati</taxon>
        <taxon>Pseudomonadota</taxon>
        <taxon>Gammaproteobacteria</taxon>
        <taxon>Nevskiales</taxon>
        <taxon>Nevskiaceae</taxon>
        <taxon>Solimonas</taxon>
    </lineage>
</organism>
<name>A0A6M2BVP8_9GAMM</name>
<dbReference type="InterPro" id="IPR012902">
    <property type="entry name" value="N_methyl_site"/>
</dbReference>
<dbReference type="NCBIfam" id="TIGR02532">
    <property type="entry name" value="IV_pilin_GFxxxE"/>
    <property type="match status" value="1"/>
</dbReference>
<dbReference type="SUPFAM" id="SSF54523">
    <property type="entry name" value="Pili subunits"/>
    <property type="match status" value="1"/>
</dbReference>
<dbReference type="GO" id="GO:0043683">
    <property type="term" value="P:type IV pilus assembly"/>
    <property type="evidence" value="ECO:0007669"/>
    <property type="project" value="InterPro"/>
</dbReference>
<dbReference type="InterPro" id="IPR045584">
    <property type="entry name" value="Pilin-like"/>
</dbReference>
<proteinExistence type="predicted"/>
<dbReference type="Pfam" id="PF07963">
    <property type="entry name" value="N_methyl"/>
    <property type="match status" value="1"/>
</dbReference>
<evidence type="ECO:0000313" key="2">
    <source>
        <dbReference type="EMBL" id="NGY06281.1"/>
    </source>
</evidence>
<keyword evidence="1" id="KW-1133">Transmembrane helix</keyword>
<dbReference type="RefSeq" id="WP_166259456.1">
    <property type="nucleotide sequence ID" value="NZ_JAAMOW010000008.1"/>
</dbReference>
<comment type="caution">
    <text evidence="2">The sequence shown here is derived from an EMBL/GenBank/DDBJ whole genome shotgun (WGS) entry which is preliminary data.</text>
</comment>